<name>A0A0M3IK35_ASCLU</name>
<dbReference type="CDD" id="cd21450">
    <property type="entry name" value="DLC-like_DYNLL1-like"/>
    <property type="match status" value="2"/>
</dbReference>
<dbReference type="WBParaSite" id="ALUE_0001907601-mRNA-1">
    <property type="protein sequence ID" value="ALUE_0001907601-mRNA-1"/>
    <property type="gene ID" value="ALUE_0001907601"/>
</dbReference>
<dbReference type="GO" id="GO:0005868">
    <property type="term" value="C:cytoplasmic dynein complex"/>
    <property type="evidence" value="ECO:0007669"/>
    <property type="project" value="TreeGrafter"/>
</dbReference>
<feature type="compositionally biased region" description="Basic and acidic residues" evidence="1">
    <location>
        <begin position="22"/>
        <end position="31"/>
    </location>
</feature>
<sequence>MADEWPTSDIITDDTGSQIDCKPLKERTEEKFEGEENVEWQRRSIETSSEGSTFTTNESGSVLSDADRERSSASSVISEKLDDQTFEGEEVDESDDEAYWNEVLAAEAERALERAHIPHPNFFFDDSNRFGPNITILSSTSSHANEEIAVKAAARAIEQFPTNKTLAARLIKKQCEEKFNGAWHCIVSDGDVGFFSRNDEHIHFTFRHNTIYIFPHQCYEPNEMRIRRLKNPDNTVMEIQIPESVKVITNGMNLERQQYAIRLAINTIAKYGSEYNNAFIAEKIVDGFEEIYGAHFHCAVSDKDIGCHIRYDPDNIIIFSIDGLTICLFKQNPINEDPFTSLHPLRERKISGVLVPLKQPRRQYVIKSGMNAEMLQLAIVIAQRAISESKSVQKIAHTVRTEFESKHTGPYHCIVANGQSGFYAHYDEKDYARFVVDDHCVFLFRSKDIPAKDLRVTRYIPIGCAAPDIRVVSSGMTRPKERFAIDLTSEGIQRYAGDKMRAAKHVVERFEERHGTPYHCAISEGELGFSVHHKAAMHFKIGSTAVFLFRNL</sequence>
<dbReference type="Proteomes" id="UP000036681">
    <property type="component" value="Unplaced"/>
</dbReference>
<dbReference type="SUPFAM" id="SSF54648">
    <property type="entry name" value="DLC"/>
    <property type="match status" value="4"/>
</dbReference>
<dbReference type="InterPro" id="IPR037177">
    <property type="entry name" value="DLC_sf"/>
</dbReference>
<reference evidence="3" key="1">
    <citation type="submission" date="2017-02" db="UniProtKB">
        <authorList>
            <consortium name="WormBaseParasite"/>
        </authorList>
    </citation>
    <scope>IDENTIFICATION</scope>
</reference>
<dbReference type="AlphaFoldDB" id="A0A0M3IK35"/>
<feature type="compositionally biased region" description="Acidic residues" evidence="1">
    <location>
        <begin position="84"/>
        <end position="96"/>
    </location>
</feature>
<organism evidence="2 3">
    <name type="scientific">Ascaris lumbricoides</name>
    <name type="common">Giant roundworm</name>
    <dbReference type="NCBI Taxonomy" id="6252"/>
    <lineage>
        <taxon>Eukaryota</taxon>
        <taxon>Metazoa</taxon>
        <taxon>Ecdysozoa</taxon>
        <taxon>Nematoda</taxon>
        <taxon>Chromadorea</taxon>
        <taxon>Rhabditida</taxon>
        <taxon>Spirurina</taxon>
        <taxon>Ascaridomorpha</taxon>
        <taxon>Ascaridoidea</taxon>
        <taxon>Ascarididae</taxon>
        <taxon>Ascaris</taxon>
    </lineage>
</organism>
<dbReference type="PANTHER" id="PTHR11886">
    <property type="entry name" value="DYNEIN LIGHT CHAIN"/>
    <property type="match status" value="1"/>
</dbReference>
<dbReference type="PANTHER" id="PTHR11886:SF35">
    <property type="entry name" value="DYNEIN LIGHT CHAIN"/>
    <property type="match status" value="1"/>
</dbReference>
<evidence type="ECO:0000256" key="1">
    <source>
        <dbReference type="SAM" id="MobiDB-lite"/>
    </source>
</evidence>
<keyword evidence="2" id="KW-1185">Reference proteome</keyword>
<dbReference type="Pfam" id="PF01221">
    <property type="entry name" value="Dynein_light"/>
    <property type="match status" value="4"/>
</dbReference>
<dbReference type="GO" id="GO:0007017">
    <property type="term" value="P:microtubule-based process"/>
    <property type="evidence" value="ECO:0007669"/>
    <property type="project" value="InterPro"/>
</dbReference>
<dbReference type="Gene3D" id="3.30.740.10">
    <property type="entry name" value="Protein Inhibitor Of Neuronal Nitric Oxide Synthase"/>
    <property type="match status" value="4"/>
</dbReference>
<evidence type="ECO:0000313" key="3">
    <source>
        <dbReference type="WBParaSite" id="ALUE_0001907601-mRNA-1"/>
    </source>
</evidence>
<dbReference type="InterPro" id="IPR001372">
    <property type="entry name" value="Dynein_light_chain_typ-1/2"/>
</dbReference>
<dbReference type="SMART" id="SM01375">
    <property type="entry name" value="Dynein_light"/>
    <property type="match status" value="4"/>
</dbReference>
<protein>
    <submittedName>
        <fullName evidence="3">Uncharacterized protein</fullName>
    </submittedName>
</protein>
<feature type="compositionally biased region" description="Polar residues" evidence="1">
    <location>
        <begin position="46"/>
        <end position="62"/>
    </location>
</feature>
<accession>A0A0M3IK35</accession>
<dbReference type="GO" id="GO:0045505">
    <property type="term" value="F:dynein intermediate chain binding"/>
    <property type="evidence" value="ECO:0007669"/>
    <property type="project" value="TreeGrafter"/>
</dbReference>
<feature type="region of interest" description="Disordered" evidence="1">
    <location>
        <begin position="1"/>
        <end position="96"/>
    </location>
</feature>
<proteinExistence type="predicted"/>
<evidence type="ECO:0000313" key="2">
    <source>
        <dbReference type="Proteomes" id="UP000036681"/>
    </source>
</evidence>